<protein>
    <submittedName>
        <fullName evidence="2">Uncharacterized protein</fullName>
    </submittedName>
</protein>
<proteinExistence type="predicted"/>
<dbReference type="HOGENOM" id="CLU_2613577_0_0_2"/>
<dbReference type="InParanoid" id="Q8TSJ5"/>
<feature type="compositionally biased region" description="Basic residues" evidence="1">
    <location>
        <begin position="1"/>
        <end position="10"/>
    </location>
</feature>
<name>Q8TSJ5_METAC</name>
<gene>
    <name evidence="2" type="ordered locus">MA_0801</name>
</gene>
<evidence type="ECO:0000313" key="2">
    <source>
        <dbReference type="EMBL" id="AAM04240.1"/>
    </source>
</evidence>
<feature type="region of interest" description="Disordered" evidence="1">
    <location>
        <begin position="1"/>
        <end position="20"/>
    </location>
</feature>
<reference evidence="2 3" key="1">
    <citation type="journal article" date="2002" name="Genome Res.">
        <title>The genome of Methanosarcina acetivorans reveals extensive metabolic and physiological diversity.</title>
        <authorList>
            <person name="Galagan J.E."/>
            <person name="Nusbaum C."/>
            <person name="Roy A."/>
            <person name="Endrizzi M.G."/>
            <person name="Macdonald P."/>
            <person name="FitzHugh W."/>
            <person name="Calvo S."/>
            <person name="Engels R."/>
            <person name="Smirnov S."/>
            <person name="Atnoor D."/>
            <person name="Brown A."/>
            <person name="Allen N."/>
            <person name="Naylor J."/>
            <person name="Stange-Thomann N."/>
            <person name="DeArellano K."/>
            <person name="Johnson R."/>
            <person name="Linton L."/>
            <person name="McEwan P."/>
            <person name="McKernan K."/>
            <person name="Talamas J."/>
            <person name="Tirrell A."/>
            <person name="Ye W."/>
            <person name="Zimmer A."/>
            <person name="Barber R.D."/>
            <person name="Cann I."/>
            <person name="Graham D.E."/>
            <person name="Grahame D.A."/>
            <person name="Guss A."/>
            <person name="Hedderich R."/>
            <person name="Ingram-Smith C."/>
            <person name="Kuettner C.H."/>
            <person name="Krzycki J.A."/>
            <person name="Leigh J.A."/>
            <person name="Li W."/>
            <person name="Liu J."/>
            <person name="Mukhopadhyay B."/>
            <person name="Reeve J.N."/>
            <person name="Smith K."/>
            <person name="Springer T.A."/>
            <person name="Umayam L.A."/>
            <person name="White O."/>
            <person name="White R.H."/>
            <person name="de Macario E.C."/>
            <person name="Ferry J.G."/>
            <person name="Jarrell K.F."/>
            <person name="Jing H."/>
            <person name="Macario A.J.L."/>
            <person name="Paulsen I."/>
            <person name="Pritchett M."/>
            <person name="Sowers K.R."/>
            <person name="Swanson R.V."/>
            <person name="Zinder S.H."/>
            <person name="Lander E."/>
            <person name="Metcalf W.W."/>
            <person name="Birren B."/>
        </authorList>
    </citation>
    <scope>NUCLEOTIDE SEQUENCE [LARGE SCALE GENOMIC DNA]</scope>
    <source>
        <strain evidence="3">ATCC 35395 / DSM 2834 / JCM 12185 / C2A</strain>
    </source>
</reference>
<evidence type="ECO:0000256" key="1">
    <source>
        <dbReference type="SAM" id="MobiDB-lite"/>
    </source>
</evidence>
<evidence type="ECO:0000313" key="3">
    <source>
        <dbReference type="Proteomes" id="UP000002487"/>
    </source>
</evidence>
<accession>Q8TSJ5</accession>
<dbReference type="AlphaFoldDB" id="Q8TSJ5"/>
<keyword evidence="3" id="KW-1185">Reference proteome</keyword>
<dbReference type="EnsemblBacteria" id="AAM04240">
    <property type="protein sequence ID" value="AAM04240"/>
    <property type="gene ID" value="MA_0801"/>
</dbReference>
<feature type="compositionally biased region" description="Basic and acidic residues" evidence="1">
    <location>
        <begin position="11"/>
        <end position="20"/>
    </location>
</feature>
<sequence length="78" mass="9052">MRHQRTVKHQRTGETSEDHGISTIFKATQNGQCFLLFPGAFARQNSPNHSCNKEKKQHRFGYMKISRSVRWYSQKGVG</sequence>
<dbReference type="STRING" id="188937.MA_0801"/>
<dbReference type="Proteomes" id="UP000002487">
    <property type="component" value="Chromosome"/>
</dbReference>
<organism evidence="2 3">
    <name type="scientific">Methanosarcina acetivorans (strain ATCC 35395 / DSM 2834 / JCM 12185 / C2A)</name>
    <dbReference type="NCBI Taxonomy" id="188937"/>
    <lineage>
        <taxon>Archaea</taxon>
        <taxon>Methanobacteriati</taxon>
        <taxon>Methanobacteriota</taxon>
        <taxon>Stenosarchaea group</taxon>
        <taxon>Methanomicrobia</taxon>
        <taxon>Methanosarcinales</taxon>
        <taxon>Methanosarcinaceae</taxon>
        <taxon>Methanosarcina</taxon>
    </lineage>
</organism>
<dbReference type="EMBL" id="AE010299">
    <property type="protein sequence ID" value="AAM04240.1"/>
    <property type="molecule type" value="Genomic_DNA"/>
</dbReference>
<dbReference type="KEGG" id="mac:MA_0801"/>